<dbReference type="PANTHER" id="PTHR30328">
    <property type="entry name" value="TRANSCRIPTIONAL REPRESSOR"/>
    <property type="match status" value="1"/>
</dbReference>
<dbReference type="PRINTS" id="PR00455">
    <property type="entry name" value="HTHTETR"/>
</dbReference>
<sequence>MARAAPAQAVPPRTRRRDADATKSDILAAGRAEFADKGFGGARIDAIATRANVNKRMLYHYFGDKDALYRAVLTEAYREIRAGEKALSLDCSEPVEAVERLVRFTFRHFLENPWFIALLTNENLMRARYIKSMPEISGLHSPLVDQLRTLIERGAEKGLFRRDIDPVQLYISIAALGYFYVSNCATLSVIFQTDLRARDRIATREDHCVQMVLDHLLTRPAPKEPTAKLS</sequence>
<dbReference type="RefSeq" id="WP_127070656.1">
    <property type="nucleotide sequence ID" value="NZ_BMKB01000001.1"/>
</dbReference>
<feature type="transmembrane region" description="Helical" evidence="4">
    <location>
        <begin position="169"/>
        <end position="191"/>
    </location>
</feature>
<proteinExistence type="predicted"/>
<gene>
    <name evidence="6" type="ORF">GCM10011499_02020</name>
</gene>
<evidence type="ECO:0000256" key="1">
    <source>
        <dbReference type="ARBA" id="ARBA00023125"/>
    </source>
</evidence>
<comment type="caution">
    <text evidence="6">The sequence shown here is derived from an EMBL/GenBank/DDBJ whole genome shotgun (WGS) entry which is preliminary data.</text>
</comment>
<dbReference type="PROSITE" id="PS50977">
    <property type="entry name" value="HTH_TETR_2"/>
    <property type="match status" value="1"/>
</dbReference>
<dbReference type="InterPro" id="IPR050109">
    <property type="entry name" value="HTH-type_TetR-like_transc_reg"/>
</dbReference>
<dbReference type="SUPFAM" id="SSF48498">
    <property type="entry name" value="Tetracyclin repressor-like, C-terminal domain"/>
    <property type="match status" value="1"/>
</dbReference>
<feature type="DNA-binding region" description="H-T-H motif" evidence="2">
    <location>
        <begin position="43"/>
        <end position="62"/>
    </location>
</feature>
<dbReference type="OrthoDB" id="2356263at2"/>
<protein>
    <submittedName>
        <fullName evidence="6">TetR family transcriptional regulator</fullName>
    </submittedName>
</protein>
<name>A0A916R458_9HYPH</name>
<dbReference type="Pfam" id="PF17938">
    <property type="entry name" value="TetR_C_29"/>
    <property type="match status" value="1"/>
</dbReference>
<feature type="domain" description="HTH tetR-type" evidence="5">
    <location>
        <begin position="20"/>
        <end position="80"/>
    </location>
</feature>
<reference evidence="6 7" key="1">
    <citation type="journal article" date="2014" name="Int. J. Syst. Evol. Microbiol.">
        <title>Complete genome sequence of Corynebacterium casei LMG S-19264T (=DSM 44701T), isolated from a smear-ripened cheese.</title>
        <authorList>
            <consortium name="US DOE Joint Genome Institute (JGI-PGF)"/>
            <person name="Walter F."/>
            <person name="Albersmeier A."/>
            <person name="Kalinowski J."/>
            <person name="Ruckert C."/>
        </authorList>
    </citation>
    <scope>NUCLEOTIDE SEQUENCE [LARGE SCALE GENOMIC DNA]</scope>
    <source>
        <strain evidence="6 7">CGMCC 1.15896</strain>
    </source>
</reference>
<keyword evidence="4" id="KW-0472">Membrane</keyword>
<evidence type="ECO:0000313" key="6">
    <source>
        <dbReference type="EMBL" id="GGA36270.1"/>
    </source>
</evidence>
<evidence type="ECO:0000256" key="4">
    <source>
        <dbReference type="SAM" id="Phobius"/>
    </source>
</evidence>
<dbReference type="InterPro" id="IPR036271">
    <property type="entry name" value="Tet_transcr_reg_TetR-rel_C_sf"/>
</dbReference>
<accession>A0A916R458</accession>
<evidence type="ECO:0000313" key="7">
    <source>
        <dbReference type="Proteomes" id="UP000596977"/>
    </source>
</evidence>
<dbReference type="AlphaFoldDB" id="A0A916R458"/>
<dbReference type="EMBL" id="BMKB01000001">
    <property type="protein sequence ID" value="GGA36270.1"/>
    <property type="molecule type" value="Genomic_DNA"/>
</dbReference>
<feature type="region of interest" description="Disordered" evidence="3">
    <location>
        <begin position="1"/>
        <end position="22"/>
    </location>
</feature>
<dbReference type="SUPFAM" id="SSF46689">
    <property type="entry name" value="Homeodomain-like"/>
    <property type="match status" value="1"/>
</dbReference>
<keyword evidence="4" id="KW-0812">Transmembrane</keyword>
<dbReference type="InterPro" id="IPR041474">
    <property type="entry name" value="NicS_C"/>
</dbReference>
<evidence type="ECO:0000256" key="2">
    <source>
        <dbReference type="PROSITE-ProRule" id="PRU00335"/>
    </source>
</evidence>
<evidence type="ECO:0000259" key="5">
    <source>
        <dbReference type="PROSITE" id="PS50977"/>
    </source>
</evidence>
<dbReference type="GO" id="GO:0003677">
    <property type="term" value="F:DNA binding"/>
    <property type="evidence" value="ECO:0007669"/>
    <property type="project" value="UniProtKB-UniRule"/>
</dbReference>
<evidence type="ECO:0000256" key="3">
    <source>
        <dbReference type="SAM" id="MobiDB-lite"/>
    </source>
</evidence>
<dbReference type="Pfam" id="PF00440">
    <property type="entry name" value="TetR_N"/>
    <property type="match status" value="1"/>
</dbReference>
<dbReference type="InterPro" id="IPR009057">
    <property type="entry name" value="Homeodomain-like_sf"/>
</dbReference>
<keyword evidence="7" id="KW-1185">Reference proteome</keyword>
<dbReference type="Gene3D" id="1.10.357.10">
    <property type="entry name" value="Tetracycline Repressor, domain 2"/>
    <property type="match status" value="1"/>
</dbReference>
<keyword evidence="4" id="KW-1133">Transmembrane helix</keyword>
<feature type="compositionally biased region" description="Low complexity" evidence="3">
    <location>
        <begin position="1"/>
        <end position="12"/>
    </location>
</feature>
<organism evidence="6 7">
    <name type="scientific">Pelagibacterium lentulum</name>
    <dbReference type="NCBI Taxonomy" id="2029865"/>
    <lineage>
        <taxon>Bacteria</taxon>
        <taxon>Pseudomonadati</taxon>
        <taxon>Pseudomonadota</taxon>
        <taxon>Alphaproteobacteria</taxon>
        <taxon>Hyphomicrobiales</taxon>
        <taxon>Devosiaceae</taxon>
        <taxon>Pelagibacterium</taxon>
    </lineage>
</organism>
<dbReference type="InterPro" id="IPR001647">
    <property type="entry name" value="HTH_TetR"/>
</dbReference>
<keyword evidence="1 2" id="KW-0238">DNA-binding</keyword>
<dbReference type="Proteomes" id="UP000596977">
    <property type="component" value="Unassembled WGS sequence"/>
</dbReference>
<dbReference type="PANTHER" id="PTHR30328:SF54">
    <property type="entry name" value="HTH-TYPE TRANSCRIPTIONAL REPRESSOR SCO4008"/>
    <property type="match status" value="1"/>
</dbReference>